<dbReference type="RefSeq" id="YP_010771233.1">
    <property type="nucleotide sequence ID" value="NC_074527.1"/>
</dbReference>
<proteinExistence type="predicted"/>
<sequence>MKWVVFFTTIMPSVLDVISQIAVAFSQTKKSDSGKIDEEGFKRILPRRSC</sequence>
<reference evidence="1" key="1">
    <citation type="submission" date="2020-09" db="EMBL/GenBank/DDBJ databases">
        <title>Leviviricetes taxonomy.</title>
        <authorList>
            <person name="Stockdale S.R."/>
            <person name="Callanan J."/>
            <person name="Adriaenssens E.M."/>
            <person name="Kuhn J.H."/>
            <person name="Rumnieks J."/>
            <person name="Shkoporov A."/>
            <person name="Draper L.A."/>
            <person name="Ross P."/>
            <person name="Hill C."/>
        </authorList>
    </citation>
    <scope>NUCLEOTIDE SEQUENCE</scope>
</reference>
<name>A0A8S5L5D3_9VIRU</name>
<protein>
    <submittedName>
        <fullName evidence="1">Uncharacterized protein</fullName>
    </submittedName>
</protein>
<accession>A0A8S5L5D3</accession>
<dbReference type="Proteomes" id="UP000682717">
    <property type="component" value="Segment"/>
</dbReference>
<keyword evidence="2" id="KW-1185">Reference proteome</keyword>
<dbReference type="GeneID" id="80400908"/>
<evidence type="ECO:0000313" key="1">
    <source>
        <dbReference type="EMBL" id="DAD52567.1"/>
    </source>
</evidence>
<organism evidence="1 2">
    <name type="scientific">ssRNA phage SRR6960509_15</name>
    <dbReference type="NCBI Taxonomy" id="2786526"/>
    <lineage>
        <taxon>Viruses</taxon>
        <taxon>Riboviria</taxon>
        <taxon>Orthornavirae</taxon>
        <taxon>Lenarviricota</taxon>
        <taxon>Leviviricetes</taxon>
        <taxon>Timlovirales</taxon>
        <taxon>Steitzviridae</taxon>
        <taxon>Giliycovirus</taxon>
        <taxon>Giliycovirus lutivicinum</taxon>
        <taxon>Weheuvirus lutivicinum</taxon>
    </lineage>
</organism>
<evidence type="ECO:0000313" key="2">
    <source>
        <dbReference type="Proteomes" id="UP000682717"/>
    </source>
</evidence>
<dbReference type="EMBL" id="BK014142">
    <property type="protein sequence ID" value="DAD52567.1"/>
    <property type="molecule type" value="Genomic_RNA"/>
</dbReference>
<gene>
    <name evidence="1" type="primary">SRR6960509_15_3</name>
</gene>
<dbReference type="KEGG" id="vg:80400908"/>